<dbReference type="EMBL" id="JARBJD010000038">
    <property type="protein sequence ID" value="KAK2958343.1"/>
    <property type="molecule type" value="Genomic_DNA"/>
</dbReference>
<evidence type="ECO:0000256" key="2">
    <source>
        <dbReference type="ARBA" id="ARBA00022692"/>
    </source>
</evidence>
<feature type="compositionally biased region" description="Polar residues" evidence="6">
    <location>
        <begin position="95"/>
        <end position="109"/>
    </location>
</feature>
<evidence type="ECO:0000256" key="6">
    <source>
        <dbReference type="SAM" id="MobiDB-lite"/>
    </source>
</evidence>
<evidence type="ECO:0000259" key="8">
    <source>
        <dbReference type="PROSITE" id="PS51469"/>
    </source>
</evidence>
<evidence type="ECO:0000256" key="4">
    <source>
        <dbReference type="ARBA" id="ARBA00023136"/>
    </source>
</evidence>
<dbReference type="InterPro" id="IPR045119">
    <property type="entry name" value="SUN1-5"/>
</dbReference>
<protein>
    <recommendedName>
        <fullName evidence="8">SUN domain-containing protein</fullName>
    </recommendedName>
</protein>
<dbReference type="Pfam" id="PF07738">
    <property type="entry name" value="Sad1_UNC"/>
    <property type="match status" value="1"/>
</dbReference>
<feature type="domain" description="SUN" evidence="8">
    <location>
        <begin position="331"/>
        <end position="528"/>
    </location>
</feature>
<evidence type="ECO:0000256" key="7">
    <source>
        <dbReference type="SAM" id="Phobius"/>
    </source>
</evidence>
<gene>
    <name evidence="9" type="ORF">BLNAU_6613</name>
</gene>
<dbReference type="Proteomes" id="UP001281761">
    <property type="component" value="Unassembled WGS sequence"/>
</dbReference>
<feature type="coiled-coil region" evidence="5">
    <location>
        <begin position="180"/>
        <end position="218"/>
    </location>
</feature>
<keyword evidence="10" id="KW-1185">Reference proteome</keyword>
<accession>A0ABQ9Y3R6</accession>
<evidence type="ECO:0000313" key="9">
    <source>
        <dbReference type="EMBL" id="KAK2958343.1"/>
    </source>
</evidence>
<keyword evidence="2 7" id="KW-0812">Transmembrane</keyword>
<dbReference type="InterPro" id="IPR012919">
    <property type="entry name" value="SUN_dom"/>
</dbReference>
<reference evidence="9 10" key="1">
    <citation type="journal article" date="2022" name="bioRxiv">
        <title>Genomics of Preaxostyla Flagellates Illuminates Evolutionary Transitions and the Path Towards Mitochondrial Loss.</title>
        <authorList>
            <person name="Novak L.V.F."/>
            <person name="Treitli S.C."/>
            <person name="Pyrih J."/>
            <person name="Halakuc P."/>
            <person name="Pipaliya S.V."/>
            <person name="Vacek V."/>
            <person name="Brzon O."/>
            <person name="Soukal P."/>
            <person name="Eme L."/>
            <person name="Dacks J.B."/>
            <person name="Karnkowska A."/>
            <person name="Elias M."/>
            <person name="Hampl V."/>
        </authorList>
    </citation>
    <scope>NUCLEOTIDE SEQUENCE [LARGE SCALE GENOMIC DNA]</scope>
    <source>
        <strain evidence="9">NAU3</strain>
        <tissue evidence="9">Gut</tissue>
    </source>
</reference>
<keyword evidence="4 7" id="KW-0472">Membrane</keyword>
<evidence type="ECO:0000256" key="3">
    <source>
        <dbReference type="ARBA" id="ARBA00022989"/>
    </source>
</evidence>
<feature type="region of interest" description="Disordered" evidence="6">
    <location>
        <begin position="69"/>
        <end position="121"/>
    </location>
</feature>
<sequence>MSKPRRRVTTPDPDYVPSEPEDLLGVSVLPTVRPPLDRHRNSAIREDEALLSERIENLAPTENNQIVFVVNDERHSPKLPSSAKQRRRTKKTAKPSSTPQTVTPQSIATEPQVPPAREPTSGKTLLLRLWERSERFVTIAVLFLIAAGFSYALSALFHLNSPAETSVHVVKPDRTDTKLLKLTKQEAKRLRKEADKQIEEMHKEVSRLVSKIESLEKLSKGGKRSPDNSTNTERLEDRITLLQHSVNSLLETLGYPTINFSSDSDDLQALLPFINPPSHPFVSTPLLNVAVASAGARVVSWSDLFDYRRVAKEELVFNHSNNTKSVQSSLSGSPDTHNCSDDQYPVIRREMRPKHIWTQIASCGRKREESRTAQVILDPSLELGSCLPLSIHQNKSSPAFVTIDLLRKFNVQAVSLSHSPSSSALLQSRLSAPAHFQVFCDDNIASNFSHVDLSPNHSPNQTRIFLGEGHYDFGKTTKQNTTQTFYMTKSSHEDTYQPCRHVRVELLSNHGDLDFVCLYNVQVHPDLTEE</sequence>
<organism evidence="9 10">
    <name type="scientific">Blattamonas nauphoetae</name>
    <dbReference type="NCBI Taxonomy" id="2049346"/>
    <lineage>
        <taxon>Eukaryota</taxon>
        <taxon>Metamonada</taxon>
        <taxon>Preaxostyla</taxon>
        <taxon>Oxymonadida</taxon>
        <taxon>Blattamonas</taxon>
    </lineage>
</organism>
<dbReference type="PANTHER" id="PTHR12911:SF8">
    <property type="entry name" value="KLAROID PROTEIN-RELATED"/>
    <property type="match status" value="1"/>
</dbReference>
<name>A0ABQ9Y3R6_9EUKA</name>
<feature type="transmembrane region" description="Helical" evidence="7">
    <location>
        <begin position="136"/>
        <end position="159"/>
    </location>
</feature>
<dbReference type="PROSITE" id="PS51469">
    <property type="entry name" value="SUN"/>
    <property type="match status" value="1"/>
</dbReference>
<evidence type="ECO:0000313" key="10">
    <source>
        <dbReference type="Proteomes" id="UP001281761"/>
    </source>
</evidence>
<evidence type="ECO:0000256" key="5">
    <source>
        <dbReference type="SAM" id="Coils"/>
    </source>
</evidence>
<evidence type="ECO:0000256" key="1">
    <source>
        <dbReference type="ARBA" id="ARBA00004370"/>
    </source>
</evidence>
<dbReference type="Gene3D" id="2.60.120.260">
    <property type="entry name" value="Galactose-binding domain-like"/>
    <property type="match status" value="1"/>
</dbReference>
<proteinExistence type="predicted"/>
<comment type="subcellular location">
    <subcellularLocation>
        <location evidence="1">Membrane</location>
    </subcellularLocation>
</comment>
<dbReference type="PANTHER" id="PTHR12911">
    <property type="entry name" value="SAD1/UNC-84-LIKE PROTEIN-RELATED"/>
    <property type="match status" value="1"/>
</dbReference>
<keyword evidence="5" id="KW-0175">Coiled coil</keyword>
<feature type="region of interest" description="Disordered" evidence="6">
    <location>
        <begin position="1"/>
        <end position="40"/>
    </location>
</feature>
<feature type="compositionally biased region" description="Basic residues" evidence="6">
    <location>
        <begin position="84"/>
        <end position="93"/>
    </location>
</feature>
<comment type="caution">
    <text evidence="9">The sequence shown here is derived from an EMBL/GenBank/DDBJ whole genome shotgun (WGS) entry which is preliminary data.</text>
</comment>
<keyword evidence="3 7" id="KW-1133">Transmembrane helix</keyword>